<dbReference type="VEuPathDB" id="AmoebaDB:NAEGRDRAFT_75079"/>
<name>D2W140_NAEGR</name>
<keyword evidence="2" id="KW-1185">Reference proteome</keyword>
<evidence type="ECO:0000313" key="2">
    <source>
        <dbReference type="Proteomes" id="UP000006671"/>
    </source>
</evidence>
<dbReference type="RefSeq" id="XP_002670040.1">
    <property type="nucleotide sequence ID" value="XM_002669994.1"/>
</dbReference>
<dbReference type="InParanoid" id="D2W140"/>
<dbReference type="OMA" id="ENCISFR"/>
<evidence type="ECO:0000313" key="1">
    <source>
        <dbReference type="EMBL" id="EFC37296.1"/>
    </source>
</evidence>
<dbReference type="Proteomes" id="UP000006671">
    <property type="component" value="Unassembled WGS sequence"/>
</dbReference>
<dbReference type="EMBL" id="GG738920">
    <property type="protein sequence ID" value="EFC37296.1"/>
    <property type="molecule type" value="Genomic_DNA"/>
</dbReference>
<dbReference type="InterPro" id="IPR043519">
    <property type="entry name" value="NT_sf"/>
</dbReference>
<dbReference type="AlphaFoldDB" id="D2W140"/>
<organism evidence="2">
    <name type="scientific">Naegleria gruberi</name>
    <name type="common">Amoeba</name>
    <dbReference type="NCBI Taxonomy" id="5762"/>
    <lineage>
        <taxon>Eukaryota</taxon>
        <taxon>Discoba</taxon>
        <taxon>Heterolobosea</taxon>
        <taxon>Tetramitia</taxon>
        <taxon>Eutetramitia</taxon>
        <taxon>Vahlkampfiidae</taxon>
        <taxon>Naegleria</taxon>
    </lineage>
</organism>
<gene>
    <name evidence="1" type="ORF">NAEGRDRAFT_75079</name>
</gene>
<reference evidence="1 2" key="1">
    <citation type="journal article" date="2010" name="Cell">
        <title>The genome of Naegleria gruberi illuminates early eukaryotic versatility.</title>
        <authorList>
            <person name="Fritz-Laylin L.K."/>
            <person name="Prochnik S.E."/>
            <person name="Ginger M.L."/>
            <person name="Dacks J.B."/>
            <person name="Carpenter M.L."/>
            <person name="Field M.C."/>
            <person name="Kuo A."/>
            <person name="Paredez A."/>
            <person name="Chapman J."/>
            <person name="Pham J."/>
            <person name="Shu S."/>
            <person name="Neupane R."/>
            <person name="Cipriano M."/>
            <person name="Mancuso J."/>
            <person name="Tu H."/>
            <person name="Salamov A."/>
            <person name="Lindquist E."/>
            <person name="Shapiro H."/>
            <person name="Lucas S."/>
            <person name="Grigoriev I.V."/>
            <person name="Cande W.Z."/>
            <person name="Fulton C."/>
            <person name="Rokhsar D.S."/>
            <person name="Dawson S.C."/>
        </authorList>
    </citation>
    <scope>NUCLEOTIDE SEQUENCE [LARGE SCALE GENOMIC DNA]</scope>
    <source>
        <strain evidence="1 2">NEG-M</strain>
    </source>
</reference>
<dbReference type="SUPFAM" id="SSF81301">
    <property type="entry name" value="Nucleotidyltransferase"/>
    <property type="match status" value="1"/>
</dbReference>
<dbReference type="GeneID" id="8853678"/>
<proteinExistence type="predicted"/>
<dbReference type="KEGG" id="ngr:NAEGRDRAFT_75079"/>
<accession>D2W140</accession>
<sequence>MMMMNTSSNVTSVDQFQAVLGNKFTSKNQLIEFICHELNFPLNSIINLYLVGSRLYNCHDENSDYDLFMIIQNDFTLPKIDKLKWFEVENDKILLESQKEIIQQDSIPNRNENCISFRSDLLDINIYKKIQFEFELKYFLDQSLFEIASLSYYSNNNSNNNNNNDNNNLNEIKNRERIENCILIENEKYFITNIKTGIEKSSFRSPFSRKSSNSYIKTKKKLCVEHDLRVGLKSMFHSMKILIFAIQILKFGFVYNFEEANSHYEYIMSFNNDIEKEQEWYDNVWNQLDAKFKIIKKDLEREFHLLAPKIGKQQNNKKK</sequence>
<protein>
    <submittedName>
        <fullName evidence="1">Predicted protein</fullName>
    </submittedName>
</protein>
<dbReference type="OrthoDB" id="10317718at2759"/>